<proteinExistence type="inferred from homology"/>
<dbReference type="InterPro" id="IPR020937">
    <property type="entry name" value="SecA_CS"/>
</dbReference>
<dbReference type="Pfam" id="PF01043">
    <property type="entry name" value="SecA_PP_bind"/>
    <property type="match status" value="1"/>
</dbReference>
<evidence type="ECO:0000259" key="18">
    <source>
        <dbReference type="PROSITE" id="PS51192"/>
    </source>
</evidence>
<name>A0A1G2CUD0_9BACT</name>
<evidence type="ECO:0000313" key="22">
    <source>
        <dbReference type="Proteomes" id="UP000177246"/>
    </source>
</evidence>
<keyword evidence="5 15" id="KW-1003">Cell membrane</keyword>
<protein>
    <recommendedName>
        <fullName evidence="15 16">Protein translocase subunit SecA</fullName>
        <ecNumber evidence="15">7.4.2.8</ecNumber>
    </recommendedName>
</protein>
<evidence type="ECO:0000256" key="4">
    <source>
        <dbReference type="ARBA" id="ARBA00022448"/>
    </source>
</evidence>
<dbReference type="NCBIfam" id="NF009538">
    <property type="entry name" value="PRK12904.1"/>
    <property type="match status" value="1"/>
</dbReference>
<evidence type="ECO:0000256" key="16">
    <source>
        <dbReference type="RuleBase" id="RU003874"/>
    </source>
</evidence>
<evidence type="ECO:0000256" key="3">
    <source>
        <dbReference type="ARBA" id="ARBA00007650"/>
    </source>
</evidence>
<evidence type="ECO:0000256" key="5">
    <source>
        <dbReference type="ARBA" id="ARBA00022475"/>
    </source>
</evidence>
<dbReference type="Pfam" id="PF02810">
    <property type="entry name" value="SEC-C"/>
    <property type="match status" value="1"/>
</dbReference>
<dbReference type="InterPro" id="IPR027417">
    <property type="entry name" value="P-loop_NTPase"/>
</dbReference>
<dbReference type="InterPro" id="IPR011116">
    <property type="entry name" value="SecA_Wing/Scaffold"/>
</dbReference>
<dbReference type="GO" id="GO:0006605">
    <property type="term" value="P:protein targeting"/>
    <property type="evidence" value="ECO:0007669"/>
    <property type="project" value="UniProtKB-UniRule"/>
</dbReference>
<dbReference type="SUPFAM" id="SSF52540">
    <property type="entry name" value="P-loop containing nucleoside triphosphate hydrolases"/>
    <property type="match status" value="2"/>
</dbReference>
<dbReference type="GO" id="GO:0005886">
    <property type="term" value="C:plasma membrane"/>
    <property type="evidence" value="ECO:0007669"/>
    <property type="project" value="UniProtKB-SubCell"/>
</dbReference>
<dbReference type="NCBIfam" id="TIGR00963">
    <property type="entry name" value="secA"/>
    <property type="match status" value="1"/>
</dbReference>
<dbReference type="GO" id="GO:0017038">
    <property type="term" value="P:protein import"/>
    <property type="evidence" value="ECO:0007669"/>
    <property type="project" value="InterPro"/>
</dbReference>
<dbReference type="EMBL" id="MHLF01000003">
    <property type="protein sequence ID" value="OGZ04350.1"/>
    <property type="molecule type" value="Genomic_DNA"/>
</dbReference>
<evidence type="ECO:0000256" key="8">
    <source>
        <dbReference type="ARBA" id="ARBA00022741"/>
    </source>
</evidence>
<dbReference type="InterPro" id="IPR004027">
    <property type="entry name" value="SEC_C_motif"/>
</dbReference>
<dbReference type="Gene3D" id="1.10.3060.10">
    <property type="entry name" value="Helical scaffold and wing domains of SecA"/>
    <property type="match status" value="1"/>
</dbReference>
<keyword evidence="10 15" id="KW-0067">ATP-binding</keyword>
<evidence type="ECO:0000259" key="19">
    <source>
        <dbReference type="PROSITE" id="PS51194"/>
    </source>
</evidence>
<dbReference type="SMART" id="SM00957">
    <property type="entry name" value="SecA_DEAD"/>
    <property type="match status" value="1"/>
</dbReference>
<dbReference type="Pfam" id="PF07517">
    <property type="entry name" value="SecA_DEAD"/>
    <property type="match status" value="1"/>
</dbReference>
<dbReference type="InterPro" id="IPR011115">
    <property type="entry name" value="SecA_DEAD"/>
</dbReference>
<dbReference type="SUPFAM" id="SSF81886">
    <property type="entry name" value="Helical scaffold and wing domains of SecA"/>
    <property type="match status" value="1"/>
</dbReference>
<dbReference type="InterPro" id="IPR011130">
    <property type="entry name" value="SecA_preprotein_X-link_dom"/>
</dbReference>
<keyword evidence="4 15" id="KW-0813">Transport</keyword>
<dbReference type="PANTHER" id="PTHR30612:SF0">
    <property type="entry name" value="CHLOROPLAST PROTEIN-TRANSPORTING ATPASE"/>
    <property type="match status" value="1"/>
</dbReference>
<evidence type="ECO:0000313" key="21">
    <source>
        <dbReference type="EMBL" id="OGZ04350.1"/>
    </source>
</evidence>
<feature type="binding site" evidence="15">
    <location>
        <begin position="100"/>
        <end position="104"/>
    </location>
    <ligand>
        <name>ATP</name>
        <dbReference type="ChEBI" id="CHEBI:30616"/>
    </ligand>
</feature>
<keyword evidence="12 15" id="KW-1278">Translocase</keyword>
<evidence type="ECO:0000256" key="11">
    <source>
        <dbReference type="ARBA" id="ARBA00022927"/>
    </source>
</evidence>
<dbReference type="FunFam" id="3.90.1440.10:FF:000002">
    <property type="entry name" value="Protein translocase subunit SecA"/>
    <property type="match status" value="1"/>
</dbReference>
<evidence type="ECO:0000256" key="2">
    <source>
        <dbReference type="ARBA" id="ARBA00004170"/>
    </source>
</evidence>
<dbReference type="SMART" id="SM00958">
    <property type="entry name" value="SecA_PP_bind"/>
    <property type="match status" value="1"/>
</dbReference>
<dbReference type="Gene3D" id="3.40.50.300">
    <property type="entry name" value="P-loop containing nucleotide triphosphate hydrolases"/>
    <property type="match status" value="3"/>
</dbReference>
<comment type="function">
    <text evidence="15">Part of the Sec protein translocase complex. Interacts with the SecYEG preprotein conducting channel. Has a central role in coupling the hydrolysis of ATP to the transfer of proteins into and across the cell membrane, serving as an ATP-driven molecular motor driving the stepwise translocation of polypeptide chains across the membrane.</text>
</comment>
<keyword evidence="9" id="KW-0862">Zinc</keyword>
<evidence type="ECO:0000256" key="7">
    <source>
        <dbReference type="ARBA" id="ARBA00022723"/>
    </source>
</evidence>
<comment type="cofactor">
    <cofactor evidence="1">
        <name>Zn(2+)</name>
        <dbReference type="ChEBI" id="CHEBI:29105"/>
    </cofactor>
</comment>
<accession>A0A1G2CUD0</accession>
<dbReference type="PRINTS" id="PR00906">
    <property type="entry name" value="SECA"/>
</dbReference>
<evidence type="ECO:0000256" key="1">
    <source>
        <dbReference type="ARBA" id="ARBA00001947"/>
    </source>
</evidence>
<dbReference type="PROSITE" id="PS51192">
    <property type="entry name" value="HELICASE_ATP_BIND_1"/>
    <property type="match status" value="1"/>
</dbReference>
<keyword evidence="7" id="KW-0479">Metal-binding</keyword>
<sequence>MIFRFLKRFFNPVEELKKIVSKINSLEDQIKSLNQNDFPKETSKLISRLENGETLNDILPEAFALVRETAKRVLKQRHFDVQLLGGIILHRGGIAEMMTGEGKTLAATAPAYLNALSKKGVHVVTVNEYLAKRDTVWMGQIYHALGLKVSCLVHEGAFIYDPEYKISPENAEITDKKRDTTGSFLVEEDFLKPASRGEAYLADITYGTNHEFGFDYLRDNLAQDLRNQVQRPFFFAIVDEVDSILIDEARTPLIISAPDAESSELYKKFARIAENLESEKNYIVDEKMRSVSITESGIEKIERALSCDNIYAPENMRLVHYLEESLKAKSLFKKDKDYVVKDGEIIIVDEFTGRLMVGRRYSGGLHQAIEAKENVLVKEESRTYAKISLQNYFKMYPKLSGMTGTAETSAEEFDKVYGLEVISVPPDKVLIRKDLPDVIYKNFQAKMRAVAKRVKEANQKGQPVLIGTTSIEKNEIISRYLSREGIRYEMLNAKNNEREGSIIAQAGKLGGVTVATNMAGRGVDIILGGNPPDKEKMEKVKQAGGLLVIGTERHDARRIDNQLRGRSGRQGDQGESQFYLSLDDDLLRVFGGDKIKNIMNKFDFPEDEPISLGMVSKSVRQAQARIEGFNFDSRKHLLDYDDVLNKQRTSVYRFRSSLLEIEKTEEIEKKLSESLSKGLENVISSIRSRGEVSDENLKELKNFFLNSKITKEEEKLNEILKIGAGAEEISFSLEVFLTEEIKNGTKEIIKDPMLKFRLLSIFDMLWMNHLEDMEALAESVRLRAYGQHDPLIEYRREGHLLFENLFHNFHSWVFENIFRLSQTSREQKTQNNTGQFSPSSVSNQHISAFPKTGRNDPCPCGSRKKYKKCCGK</sequence>
<feature type="region of interest" description="Disordered" evidence="17">
    <location>
        <begin position="825"/>
        <end position="850"/>
    </location>
</feature>
<feature type="domain" description="Helicase ATP-binding" evidence="18">
    <location>
        <begin position="84"/>
        <end position="277"/>
    </location>
</feature>
<dbReference type="PROSITE" id="PS51194">
    <property type="entry name" value="HELICASE_CTER"/>
    <property type="match status" value="1"/>
</dbReference>
<dbReference type="Gene3D" id="3.90.1440.10">
    <property type="entry name" value="SecA, preprotein cross-linking domain"/>
    <property type="match status" value="1"/>
</dbReference>
<evidence type="ECO:0000256" key="15">
    <source>
        <dbReference type="HAMAP-Rule" id="MF_01382"/>
    </source>
</evidence>
<dbReference type="PROSITE" id="PS01312">
    <property type="entry name" value="SECA"/>
    <property type="match status" value="1"/>
</dbReference>
<dbReference type="InterPro" id="IPR044722">
    <property type="entry name" value="SecA_SF2_C"/>
</dbReference>
<dbReference type="InterPro" id="IPR001650">
    <property type="entry name" value="Helicase_C-like"/>
</dbReference>
<comment type="catalytic activity">
    <reaction evidence="15">
        <text>ATP + H2O + cellular proteinSide 1 = ADP + phosphate + cellular proteinSide 2.</text>
        <dbReference type="EC" id="7.4.2.8"/>
    </reaction>
</comment>
<feature type="binding site" evidence="15">
    <location>
        <position position="82"/>
    </location>
    <ligand>
        <name>ATP</name>
        <dbReference type="ChEBI" id="CHEBI:30616"/>
    </ligand>
</feature>
<dbReference type="Pfam" id="PF07516">
    <property type="entry name" value="SecA_SW"/>
    <property type="match status" value="1"/>
</dbReference>
<comment type="subunit">
    <text evidence="15">Monomer and homodimer. Part of the essential Sec protein translocation apparatus which comprises SecA, SecYEG and auxiliary proteins SecDF. Other proteins may also be involved.</text>
</comment>
<dbReference type="InterPro" id="IPR036266">
    <property type="entry name" value="SecA_Wing/Scaffold_sf"/>
</dbReference>
<dbReference type="HAMAP" id="MF_01382">
    <property type="entry name" value="SecA"/>
    <property type="match status" value="1"/>
</dbReference>
<dbReference type="SUPFAM" id="SSF81767">
    <property type="entry name" value="Pre-protein crosslinking domain of SecA"/>
    <property type="match status" value="1"/>
</dbReference>
<organism evidence="21 22">
    <name type="scientific">Candidatus Liptonbacteria bacterium RIFOXYC1_FULL_36_8</name>
    <dbReference type="NCBI Taxonomy" id="1798655"/>
    <lineage>
        <taxon>Bacteria</taxon>
        <taxon>Candidatus Liptoniibacteriota</taxon>
    </lineage>
</organism>
<dbReference type="Pfam" id="PF21090">
    <property type="entry name" value="P-loop_SecA"/>
    <property type="match status" value="1"/>
</dbReference>
<keyword evidence="8 15" id="KW-0547">Nucleotide-binding</keyword>
<evidence type="ECO:0000256" key="17">
    <source>
        <dbReference type="SAM" id="MobiDB-lite"/>
    </source>
</evidence>
<dbReference type="InterPro" id="IPR036670">
    <property type="entry name" value="SecA_X-link_sf"/>
</dbReference>
<evidence type="ECO:0000256" key="14">
    <source>
        <dbReference type="ARBA" id="ARBA00023136"/>
    </source>
</evidence>
<keyword evidence="13 15" id="KW-0811">Translocation</keyword>
<dbReference type="GO" id="GO:0008564">
    <property type="term" value="F:protein-exporting ATPase activity"/>
    <property type="evidence" value="ECO:0007669"/>
    <property type="project" value="UniProtKB-EC"/>
</dbReference>
<evidence type="ECO:0000256" key="13">
    <source>
        <dbReference type="ARBA" id="ARBA00023010"/>
    </source>
</evidence>
<feature type="domain" description="Helicase C-terminal" evidence="19">
    <location>
        <begin position="442"/>
        <end position="610"/>
    </location>
</feature>
<evidence type="ECO:0000259" key="20">
    <source>
        <dbReference type="PROSITE" id="PS51196"/>
    </source>
</evidence>
<feature type="compositionally biased region" description="Polar residues" evidence="17">
    <location>
        <begin position="825"/>
        <end position="846"/>
    </location>
</feature>
<feature type="domain" description="SecA family profile" evidence="20">
    <location>
        <begin position="1"/>
        <end position="611"/>
    </location>
</feature>
<feature type="binding site" evidence="15">
    <location>
        <position position="524"/>
    </location>
    <ligand>
        <name>ATP</name>
        <dbReference type="ChEBI" id="CHEBI:30616"/>
    </ligand>
</feature>
<dbReference type="GO" id="GO:0031522">
    <property type="term" value="C:cell envelope Sec protein transport complex"/>
    <property type="evidence" value="ECO:0007669"/>
    <property type="project" value="TreeGrafter"/>
</dbReference>
<dbReference type="EC" id="7.4.2.8" evidence="15"/>
<dbReference type="GO" id="GO:0005829">
    <property type="term" value="C:cytosol"/>
    <property type="evidence" value="ECO:0007669"/>
    <property type="project" value="TreeGrafter"/>
</dbReference>
<dbReference type="GO" id="GO:0005524">
    <property type="term" value="F:ATP binding"/>
    <property type="evidence" value="ECO:0007669"/>
    <property type="project" value="UniProtKB-UniRule"/>
</dbReference>
<gene>
    <name evidence="15" type="primary">secA</name>
    <name evidence="21" type="ORF">A2430_01405</name>
</gene>
<keyword evidence="14 15" id="KW-0472">Membrane</keyword>
<keyword evidence="6 15" id="KW-0963">Cytoplasm</keyword>
<dbReference type="PROSITE" id="PS51196">
    <property type="entry name" value="SECA_MOTOR_DEAD"/>
    <property type="match status" value="1"/>
</dbReference>
<dbReference type="Proteomes" id="UP000177246">
    <property type="component" value="Unassembled WGS sequence"/>
</dbReference>
<dbReference type="FunFam" id="3.40.50.300:FF:000429">
    <property type="entry name" value="Preprotein translocase subunit SecA"/>
    <property type="match status" value="1"/>
</dbReference>
<comment type="subcellular location">
    <subcellularLocation>
        <location evidence="15">Cell membrane</location>
        <topology evidence="15">Peripheral membrane protein</topology>
        <orientation evidence="15">Cytoplasmic side</orientation>
    </subcellularLocation>
    <subcellularLocation>
        <location evidence="15">Cytoplasm</location>
    </subcellularLocation>
    <subcellularLocation>
        <location evidence="2">Membrane</location>
        <topology evidence="2">Peripheral membrane protein</topology>
    </subcellularLocation>
    <text evidence="15">Distribution is 50-50.</text>
</comment>
<dbReference type="InterPro" id="IPR000185">
    <property type="entry name" value="SecA"/>
</dbReference>
<dbReference type="GO" id="GO:0065002">
    <property type="term" value="P:intracellular protein transmembrane transport"/>
    <property type="evidence" value="ECO:0007669"/>
    <property type="project" value="UniProtKB-UniRule"/>
</dbReference>
<dbReference type="PANTHER" id="PTHR30612">
    <property type="entry name" value="SECA INNER MEMBRANE COMPONENT OF SEC PROTEIN SECRETION SYSTEM"/>
    <property type="match status" value="1"/>
</dbReference>
<evidence type="ECO:0000256" key="10">
    <source>
        <dbReference type="ARBA" id="ARBA00022840"/>
    </source>
</evidence>
<dbReference type="GO" id="GO:0046872">
    <property type="term" value="F:metal ion binding"/>
    <property type="evidence" value="ECO:0007669"/>
    <property type="project" value="UniProtKB-KW"/>
</dbReference>
<evidence type="ECO:0000256" key="9">
    <source>
        <dbReference type="ARBA" id="ARBA00022833"/>
    </source>
</evidence>
<comment type="caution">
    <text evidence="21">The sequence shown here is derived from an EMBL/GenBank/DDBJ whole genome shotgun (WGS) entry which is preliminary data.</text>
</comment>
<reference evidence="21 22" key="1">
    <citation type="journal article" date="2016" name="Nat. Commun.">
        <title>Thousands of microbial genomes shed light on interconnected biogeochemical processes in an aquifer system.</title>
        <authorList>
            <person name="Anantharaman K."/>
            <person name="Brown C.T."/>
            <person name="Hug L.A."/>
            <person name="Sharon I."/>
            <person name="Castelle C.J."/>
            <person name="Probst A.J."/>
            <person name="Thomas B.C."/>
            <person name="Singh A."/>
            <person name="Wilkins M.J."/>
            <person name="Karaoz U."/>
            <person name="Brodie E.L."/>
            <person name="Williams K.H."/>
            <person name="Hubbard S.S."/>
            <person name="Banfield J.F."/>
        </authorList>
    </citation>
    <scope>NUCLEOTIDE SEQUENCE [LARGE SCALE GENOMIC DNA]</scope>
</reference>
<comment type="similarity">
    <text evidence="3 15 16">Belongs to the SecA family.</text>
</comment>
<dbReference type="CDD" id="cd18803">
    <property type="entry name" value="SF2_C_secA"/>
    <property type="match status" value="1"/>
</dbReference>
<dbReference type="InterPro" id="IPR014001">
    <property type="entry name" value="Helicase_ATP-bd"/>
</dbReference>
<dbReference type="AlphaFoldDB" id="A0A1G2CUD0"/>
<evidence type="ECO:0000256" key="12">
    <source>
        <dbReference type="ARBA" id="ARBA00022967"/>
    </source>
</evidence>
<evidence type="ECO:0000256" key="6">
    <source>
        <dbReference type="ARBA" id="ARBA00022490"/>
    </source>
</evidence>
<dbReference type="GO" id="GO:0043952">
    <property type="term" value="P:protein transport by the Sec complex"/>
    <property type="evidence" value="ECO:0007669"/>
    <property type="project" value="TreeGrafter"/>
</dbReference>
<keyword evidence="11 15" id="KW-0653">Protein transport</keyword>
<dbReference type="CDD" id="cd17928">
    <property type="entry name" value="DEXDc_SecA"/>
    <property type="match status" value="1"/>
</dbReference>
<dbReference type="InterPro" id="IPR014018">
    <property type="entry name" value="SecA_motor_DEAD"/>
</dbReference>